<dbReference type="InterPro" id="IPR058257">
    <property type="entry name" value="CorA-like_dom"/>
</dbReference>
<sequence>MDTLLQSRAKQYPHSIARPNECTYVLDAYASLFRKLQPKLFGAEERACVNLWQCPLDGHFRHETARNLAQLVSHFDTQDPRSQPHPHCRFVFINAHNMSSHERLNVTSQMMNDILTYHQIMPPFVDLMASFGRNAADDYQYCGFRSEARLSVRNAALAVPELHRSGQVLELCYSLRAVEPSTSIPDFPWSIKQMAIAHTFDVKTGQSAWVVLKADDLIKDRIMSATRSPGLQDMNSYQDVDESLASSLASHLVFCEWAAEHWRWYVNFLEQEVQDITGTKTFSKITAPSSLRDAQRAISMIAPAARSGTFLFGRTLSRISTFGLIRRNSRPSKVSDSDGSGSAVSPDGAFQIGAANAITEKDAEEEEDGEEHSFSLEDIQHLQFIEDKINEAMLVQTTTIKVLEQLRRFYASLQEHPEWRMGLSRECKGSLTRFNGRLANIEFDLNLQFTRAETLGTLLANRKTLLGQIMEWRSTEAIKMISKQSHTATKHMESMTDEMRELAVKTKQETVSMRIITLVTLFFLPGTFISTLMSTDIVQYDHSKEIFSMAALKMFLAISLPMMFLTFVAWYAVYWYVNNRERVQKLKNQMHLRGDSAA</sequence>
<evidence type="ECO:0000313" key="4">
    <source>
        <dbReference type="EMBL" id="KAK5528703.1"/>
    </source>
</evidence>
<reference evidence="4 5" key="1">
    <citation type="submission" date="2023-06" db="EMBL/GenBank/DDBJ databases">
        <title>Black Yeasts Isolated from many extreme environments.</title>
        <authorList>
            <person name="Coleine C."/>
            <person name="Stajich J.E."/>
            <person name="Selbmann L."/>
        </authorList>
    </citation>
    <scope>NUCLEOTIDE SEQUENCE [LARGE SCALE GENOMIC DNA]</scope>
    <source>
        <strain evidence="4 5">CCFEE 5887</strain>
    </source>
</reference>
<organism evidence="4 5">
    <name type="scientific">Vermiconidia calcicola</name>
    <dbReference type="NCBI Taxonomy" id="1690605"/>
    <lineage>
        <taxon>Eukaryota</taxon>
        <taxon>Fungi</taxon>
        <taxon>Dikarya</taxon>
        <taxon>Ascomycota</taxon>
        <taxon>Pezizomycotina</taxon>
        <taxon>Dothideomycetes</taxon>
        <taxon>Dothideomycetidae</taxon>
        <taxon>Mycosphaerellales</taxon>
        <taxon>Extremaceae</taxon>
        <taxon>Vermiconidia</taxon>
    </lineage>
</organism>
<protein>
    <recommendedName>
        <fullName evidence="3">CorA-like transporter domain-containing protein</fullName>
    </recommendedName>
</protein>
<comment type="caution">
    <text evidence="4">The sequence shown here is derived from an EMBL/GenBank/DDBJ whole genome shotgun (WGS) entry which is preliminary data.</text>
</comment>
<proteinExistence type="predicted"/>
<name>A0AAV9PUP8_9PEZI</name>
<keyword evidence="2" id="KW-0812">Transmembrane</keyword>
<dbReference type="Gene3D" id="1.20.58.340">
    <property type="entry name" value="Magnesium transport protein CorA, transmembrane region"/>
    <property type="match status" value="1"/>
</dbReference>
<evidence type="ECO:0000313" key="5">
    <source>
        <dbReference type="Proteomes" id="UP001345827"/>
    </source>
</evidence>
<feature type="compositionally biased region" description="Low complexity" evidence="1">
    <location>
        <begin position="331"/>
        <end position="348"/>
    </location>
</feature>
<keyword evidence="2" id="KW-0472">Membrane</keyword>
<feature type="region of interest" description="Disordered" evidence="1">
    <location>
        <begin position="329"/>
        <end position="348"/>
    </location>
</feature>
<dbReference type="AlphaFoldDB" id="A0AAV9PUP8"/>
<keyword evidence="5" id="KW-1185">Reference proteome</keyword>
<feature type="transmembrane region" description="Helical" evidence="2">
    <location>
        <begin position="515"/>
        <end position="534"/>
    </location>
</feature>
<gene>
    <name evidence="4" type="ORF">LTR25_010316</name>
</gene>
<feature type="domain" description="CorA-like transporter" evidence="3">
    <location>
        <begin position="8"/>
        <end position="278"/>
    </location>
</feature>
<dbReference type="Proteomes" id="UP001345827">
    <property type="component" value="Unassembled WGS sequence"/>
</dbReference>
<evidence type="ECO:0000256" key="2">
    <source>
        <dbReference type="SAM" id="Phobius"/>
    </source>
</evidence>
<accession>A0AAV9PUP8</accession>
<keyword evidence="2" id="KW-1133">Transmembrane helix</keyword>
<feature type="transmembrane region" description="Helical" evidence="2">
    <location>
        <begin position="554"/>
        <end position="577"/>
    </location>
</feature>
<evidence type="ECO:0000259" key="3">
    <source>
        <dbReference type="Pfam" id="PF26616"/>
    </source>
</evidence>
<dbReference type="EMBL" id="JAXLQG010000025">
    <property type="protein sequence ID" value="KAK5528703.1"/>
    <property type="molecule type" value="Genomic_DNA"/>
</dbReference>
<evidence type="ECO:0000256" key="1">
    <source>
        <dbReference type="SAM" id="MobiDB-lite"/>
    </source>
</evidence>
<dbReference type="Pfam" id="PF26616">
    <property type="entry name" value="CorA-like"/>
    <property type="match status" value="1"/>
</dbReference>